<dbReference type="SUPFAM" id="SSF55120">
    <property type="entry name" value="Pseudouridine synthase"/>
    <property type="match status" value="1"/>
</dbReference>
<evidence type="ECO:0000256" key="4">
    <source>
        <dbReference type="RuleBase" id="RU362028"/>
    </source>
</evidence>
<reference evidence="6 7" key="1">
    <citation type="submission" date="2019-01" db="EMBL/GenBank/DDBJ databases">
        <title>Genomes sequencing and comparative genomics of infectious freshwater microsporidia, Cucumispora dikerogammari and Thelohania contejeani.</title>
        <authorList>
            <person name="Cormier A."/>
            <person name="Giraud I."/>
            <person name="Wattier R."/>
            <person name="Teixeira M."/>
            <person name="Grandjean F."/>
            <person name="Rigaud T."/>
            <person name="Cordaux R."/>
        </authorList>
    </citation>
    <scope>NUCLEOTIDE SEQUENCE [LARGE SCALE GENOMIC DNA]</scope>
    <source>
        <strain evidence="6">T1</strain>
        <tissue evidence="6">Spores</tissue>
    </source>
</reference>
<dbReference type="PANTHER" id="PTHR21600:SF40">
    <property type="entry name" value="PSEUDOURIDYLATE SYNTHASE RPUSD2"/>
    <property type="match status" value="1"/>
</dbReference>
<dbReference type="SMART" id="SM00363">
    <property type="entry name" value="S4"/>
    <property type="match status" value="1"/>
</dbReference>
<keyword evidence="3" id="KW-0694">RNA-binding</keyword>
<keyword evidence="7" id="KW-1185">Reference proteome</keyword>
<dbReference type="InterPro" id="IPR002942">
    <property type="entry name" value="S4_RNA-bd"/>
</dbReference>
<comment type="caution">
    <text evidence="6">The sequence shown here is derived from an EMBL/GenBank/DDBJ whole genome shotgun (WGS) entry which is preliminary data.</text>
</comment>
<proteinExistence type="inferred from homology"/>
<comment type="function">
    <text evidence="4">Responsible for synthesis of pseudouridine from uracil.</text>
</comment>
<dbReference type="InterPro" id="IPR050188">
    <property type="entry name" value="RluA_PseudoU_synthase"/>
</dbReference>
<dbReference type="EMBL" id="SBIQ01000006">
    <property type="protein sequence ID" value="KAF7684635.1"/>
    <property type="molecule type" value="Genomic_DNA"/>
</dbReference>
<dbReference type="SUPFAM" id="SSF55174">
    <property type="entry name" value="Alpha-L RNA-binding motif"/>
    <property type="match status" value="1"/>
</dbReference>
<dbReference type="InterPro" id="IPR006225">
    <property type="entry name" value="PsdUridine_synth_RluC/D"/>
</dbReference>
<dbReference type="PANTHER" id="PTHR21600">
    <property type="entry name" value="MITOCHONDRIAL RNA PSEUDOURIDINE SYNTHASE"/>
    <property type="match status" value="1"/>
</dbReference>
<dbReference type="Gene3D" id="3.30.2350.10">
    <property type="entry name" value="Pseudouridine synthase"/>
    <property type="match status" value="1"/>
</dbReference>
<dbReference type="InterPro" id="IPR020103">
    <property type="entry name" value="PsdUridine_synth_cat_dom_sf"/>
</dbReference>
<evidence type="ECO:0000313" key="7">
    <source>
        <dbReference type="Proteomes" id="UP001516464"/>
    </source>
</evidence>
<dbReference type="Proteomes" id="UP001516464">
    <property type="component" value="Unassembled WGS sequence"/>
</dbReference>
<dbReference type="EC" id="5.4.99.-" evidence="4"/>
<dbReference type="PROSITE" id="PS50889">
    <property type="entry name" value="S4"/>
    <property type="match status" value="1"/>
</dbReference>
<dbReference type="NCBIfam" id="TIGR00005">
    <property type="entry name" value="rluA_subfam"/>
    <property type="match status" value="1"/>
</dbReference>
<gene>
    <name evidence="6" type="primary">RIB2</name>
    <name evidence="6" type="ORF">TCON_0188</name>
</gene>
<sequence>MPTNKSISYFFTYKSTIKGRWEKRSILDVMSDEFHARTRKYYEDAIFYGAIKVNGQKVHPDYILSPNDILEHTVHIHEPMPGPIEIIAEENDYLVINKSAGMPCHPTTEYNHYSITRIIENQYNHKKLACINRLDVPTSGILIVAFNNYEYYHSLMRDRNVKKIYIAKVEGKFPEEISVDGKIKNMAGKYNIIAEDGKASLTIFQRISYNGNYSIVECHPMTGRSHQIRVHLQSIGFPIVNDYLYGSGITCKEEFQKCDFNDFKGDNEMEKFVIANCKGENNRAFRNKNSFLCLHAYKYYFNGKEYVAPLPDWAFIE</sequence>
<feature type="domain" description="RNA-binding S4" evidence="5">
    <location>
        <begin position="25"/>
        <end position="85"/>
    </location>
</feature>
<dbReference type="CDD" id="cd00165">
    <property type="entry name" value="S4"/>
    <property type="match status" value="1"/>
</dbReference>
<evidence type="ECO:0000256" key="1">
    <source>
        <dbReference type="ARBA" id="ARBA00010876"/>
    </source>
</evidence>
<evidence type="ECO:0000256" key="3">
    <source>
        <dbReference type="PROSITE-ProRule" id="PRU00182"/>
    </source>
</evidence>
<evidence type="ECO:0000259" key="5">
    <source>
        <dbReference type="SMART" id="SM00363"/>
    </source>
</evidence>
<dbReference type="Pfam" id="PF01479">
    <property type="entry name" value="S4"/>
    <property type="match status" value="1"/>
</dbReference>
<comment type="similarity">
    <text evidence="1 4">Belongs to the pseudouridine synthase RluA family.</text>
</comment>
<dbReference type="InterPro" id="IPR006224">
    <property type="entry name" value="PsdUridine_synth_RluA-like_CS"/>
</dbReference>
<organism evidence="6 7">
    <name type="scientific">Astathelohania contejeani</name>
    <dbReference type="NCBI Taxonomy" id="164912"/>
    <lineage>
        <taxon>Eukaryota</taxon>
        <taxon>Fungi</taxon>
        <taxon>Fungi incertae sedis</taxon>
        <taxon>Microsporidia</taxon>
        <taxon>Astathelohaniidae</taxon>
        <taxon>Astathelohania</taxon>
    </lineage>
</organism>
<evidence type="ECO:0000256" key="2">
    <source>
        <dbReference type="ARBA" id="ARBA00023235"/>
    </source>
</evidence>
<dbReference type="Pfam" id="PF00849">
    <property type="entry name" value="PseudoU_synth_2"/>
    <property type="match status" value="1"/>
</dbReference>
<comment type="catalytic activity">
    <reaction evidence="4">
        <text>a uridine in RNA = a pseudouridine in RNA</text>
        <dbReference type="Rhea" id="RHEA:48348"/>
        <dbReference type="Rhea" id="RHEA-COMP:12068"/>
        <dbReference type="Rhea" id="RHEA-COMP:12069"/>
        <dbReference type="ChEBI" id="CHEBI:65314"/>
        <dbReference type="ChEBI" id="CHEBI:65315"/>
    </reaction>
</comment>
<dbReference type="PROSITE" id="PS01129">
    <property type="entry name" value="PSI_RLU"/>
    <property type="match status" value="1"/>
</dbReference>
<evidence type="ECO:0000313" key="6">
    <source>
        <dbReference type="EMBL" id="KAF7684635.1"/>
    </source>
</evidence>
<keyword evidence="2 4" id="KW-0413">Isomerase</keyword>
<accession>A0ABQ7I2B9</accession>
<name>A0ABQ7I2B9_9MICR</name>
<protein>
    <recommendedName>
        <fullName evidence="4">Pseudouridine synthase</fullName>
        <ecNumber evidence="4">5.4.99.-</ecNumber>
    </recommendedName>
</protein>
<dbReference type="InterPro" id="IPR006145">
    <property type="entry name" value="PsdUridine_synth_RsuA/RluA"/>
</dbReference>